<dbReference type="RefSeq" id="WP_166309183.1">
    <property type="nucleotide sequence ID" value="NZ_CAWPIB010000019.1"/>
</dbReference>
<organism evidence="1 2">
    <name type="scientific">Photorhabdus cinerea</name>
    <dbReference type="NCBI Taxonomy" id="471575"/>
    <lineage>
        <taxon>Bacteria</taxon>
        <taxon>Pseudomonadati</taxon>
        <taxon>Pseudomonadota</taxon>
        <taxon>Gammaproteobacteria</taxon>
        <taxon>Enterobacterales</taxon>
        <taxon>Morganellaceae</taxon>
        <taxon>Photorhabdus</taxon>
    </lineage>
</organism>
<sequence length="104" mass="12045">MFDLETAMFDLETAFSCTEIKTKQINALLQIWQESYTKDCEDSYAIGAIQDMVFRLLKEIETLGKEIKKIKGQKKPEINVCSKNYIDALSKAKRLRKEFIDATK</sequence>
<protein>
    <submittedName>
        <fullName evidence="1">Uncharacterized protein</fullName>
    </submittedName>
</protein>
<dbReference type="EMBL" id="PUJW01000019">
    <property type="protein sequence ID" value="NHB93754.1"/>
    <property type="molecule type" value="Genomic_DNA"/>
</dbReference>
<proteinExistence type="predicted"/>
<name>A0A7X5TIY7_9GAMM</name>
<dbReference type="AlphaFoldDB" id="A0A7X5TIY7"/>
<evidence type="ECO:0000313" key="1">
    <source>
        <dbReference type="EMBL" id="NHB93754.1"/>
    </source>
</evidence>
<accession>A0A7X5TIY7</accession>
<evidence type="ECO:0000313" key="2">
    <source>
        <dbReference type="Proteomes" id="UP000591844"/>
    </source>
</evidence>
<reference evidence="1 2" key="1">
    <citation type="submission" date="2018-02" db="EMBL/GenBank/DDBJ databases">
        <authorList>
            <person name="Machado R.A."/>
        </authorList>
    </citation>
    <scope>NUCLEOTIDE SEQUENCE [LARGE SCALE GENOMIC DNA]</scope>
    <source>
        <strain evidence="1 2">DSM 19724</strain>
    </source>
</reference>
<gene>
    <name evidence="1" type="ORF">C5469_17045</name>
</gene>
<keyword evidence="2" id="KW-1185">Reference proteome</keyword>
<comment type="caution">
    <text evidence="1">The sequence shown here is derived from an EMBL/GenBank/DDBJ whole genome shotgun (WGS) entry which is preliminary data.</text>
</comment>
<dbReference type="Proteomes" id="UP000591844">
    <property type="component" value="Unassembled WGS sequence"/>
</dbReference>